<accession>A9V4L8</accession>
<evidence type="ECO:0000256" key="2">
    <source>
        <dbReference type="ARBA" id="ARBA00010320"/>
    </source>
</evidence>
<feature type="region of interest" description="Disordered" evidence="9">
    <location>
        <begin position="24"/>
        <end position="61"/>
    </location>
</feature>
<dbReference type="Proteomes" id="UP000001357">
    <property type="component" value="Unassembled WGS sequence"/>
</dbReference>
<feature type="domain" description="Mitochondrial escape protein 2 C-terminal" evidence="10">
    <location>
        <begin position="384"/>
        <end position="740"/>
    </location>
</feature>
<dbReference type="PANTHER" id="PTHR32198:SF2">
    <property type="entry name" value="MITOCHONDRIAL ESCAPE PROTEIN 2"/>
    <property type="match status" value="1"/>
</dbReference>
<dbReference type="GO" id="GO:0005743">
    <property type="term" value="C:mitochondrial inner membrane"/>
    <property type="evidence" value="ECO:0000318"/>
    <property type="project" value="GO_Central"/>
</dbReference>
<feature type="region of interest" description="Disordered" evidence="9">
    <location>
        <begin position="516"/>
        <end position="538"/>
    </location>
</feature>
<evidence type="ECO:0000256" key="6">
    <source>
        <dbReference type="ARBA" id="ARBA00023128"/>
    </source>
</evidence>
<dbReference type="KEGG" id="mbr:MONBRDRAFT_33298"/>
<evidence type="ECO:0000259" key="10">
    <source>
        <dbReference type="Pfam" id="PF10443"/>
    </source>
</evidence>
<feature type="coiled-coil region" evidence="8">
    <location>
        <begin position="801"/>
        <end position="875"/>
    </location>
</feature>
<dbReference type="RefSeq" id="XP_001747736.1">
    <property type="nucleotide sequence ID" value="XM_001747684.1"/>
</dbReference>
<reference evidence="11 12" key="1">
    <citation type="journal article" date="2008" name="Nature">
        <title>The genome of the choanoflagellate Monosiga brevicollis and the origin of metazoans.</title>
        <authorList>
            <consortium name="JGI Sequencing"/>
            <person name="King N."/>
            <person name="Westbrook M.J."/>
            <person name="Young S.L."/>
            <person name="Kuo A."/>
            <person name="Abedin M."/>
            <person name="Chapman J."/>
            <person name="Fairclough S."/>
            <person name="Hellsten U."/>
            <person name="Isogai Y."/>
            <person name="Letunic I."/>
            <person name="Marr M."/>
            <person name="Pincus D."/>
            <person name="Putnam N."/>
            <person name="Rokas A."/>
            <person name="Wright K.J."/>
            <person name="Zuzow R."/>
            <person name="Dirks W."/>
            <person name="Good M."/>
            <person name="Goodstein D."/>
            <person name="Lemons D."/>
            <person name="Li W."/>
            <person name="Lyons J.B."/>
            <person name="Morris A."/>
            <person name="Nichols S."/>
            <person name="Richter D.J."/>
            <person name="Salamov A."/>
            <person name="Bork P."/>
            <person name="Lim W.A."/>
            <person name="Manning G."/>
            <person name="Miller W.T."/>
            <person name="McGinnis W."/>
            <person name="Shapiro H."/>
            <person name="Tjian R."/>
            <person name="Grigoriev I.V."/>
            <person name="Rokhsar D."/>
        </authorList>
    </citation>
    <scope>NUCLEOTIDE SEQUENCE [LARGE SCALE GENOMIC DNA]</scope>
    <source>
        <strain evidence="12">MX1 / ATCC 50154</strain>
    </source>
</reference>
<proteinExistence type="inferred from homology"/>
<keyword evidence="12" id="KW-1185">Reference proteome</keyword>
<dbReference type="InterPro" id="IPR034260">
    <property type="entry name" value="Yme2_RRM"/>
</dbReference>
<protein>
    <recommendedName>
        <fullName evidence="10">Mitochondrial escape protein 2 C-terminal domain-containing protein</fullName>
    </recommendedName>
</protein>
<keyword evidence="7" id="KW-0472">Membrane</keyword>
<evidence type="ECO:0000256" key="9">
    <source>
        <dbReference type="SAM" id="MobiDB-lite"/>
    </source>
</evidence>
<gene>
    <name evidence="11" type="ORF">MONBRDRAFT_33298</name>
</gene>
<keyword evidence="4" id="KW-0999">Mitochondrion inner membrane</keyword>
<dbReference type="PANTHER" id="PTHR32198">
    <property type="entry name" value="MITOCHONDRIAL ESCAPE PROTEIN 2"/>
    <property type="match status" value="1"/>
</dbReference>
<name>A9V4L8_MONBE</name>
<keyword evidence="6" id="KW-0496">Mitochondrion</keyword>
<evidence type="ECO:0000256" key="3">
    <source>
        <dbReference type="ARBA" id="ARBA00022692"/>
    </source>
</evidence>
<evidence type="ECO:0000256" key="5">
    <source>
        <dbReference type="ARBA" id="ARBA00022989"/>
    </source>
</evidence>
<dbReference type="AlphaFoldDB" id="A9V4L8"/>
<feature type="compositionally biased region" description="Pro residues" evidence="9">
    <location>
        <begin position="38"/>
        <end position="55"/>
    </location>
</feature>
<dbReference type="InterPro" id="IPR018850">
    <property type="entry name" value="Mt_escape_2_C"/>
</dbReference>
<sequence length="877" mass="98574">MRPGLQAGRAWSARVPVHTALARRWIQRSSRQRTAATPPEPKPQTPLNEPPPPAASRPKSNDMDVEVVEKLHRGVLWLSNLHPIKLNRIDVRHKLYDMAYVDETLKRMIEKMDQRHAIEIERIVHRSPEGGVFIHFKSSQYDAKGAADIIRQHLMDKRKASFLLKEKIRAHLVMGKPFLHDMEAYPTRTIRVDFKGPAMDMEELYNVLRPYGHLNSVNIAKNSEGIRYGTASYNKIHGSIGASNCLHRAVMQDTKLLISYEKYLKPSALREFWNNYSRVLLPTLLSATVAFAYTMFDPLREFFVYNHITNRFLLSPESKFGEEPDFVLNTTGPQEEATANKPAMGGIELRLYNAVKSQALDLVQRVSNIFGSSSSDQVPVWSKEALEQLRQKVATSSNSDEVIMLAGPLHHAQGCGKTTIMRALVREEGITNLLHLDFRRADTFVSDAELLKRLKQAVGYKPSLTVLYKLQRMIEELLAVSTRGVVAPQASTEAHVRQVLDCVSKVLQSLRKWNSKSNGNAKAVTPTSNGPATTTPARSASDMPLIVLNGLDSVFLNDHPAFAQQLMDWAFTVSHERLATVVLLCDENIAEDYAEETRVQTAVLQVEDASAEQAKNFMQLNLPHVEVTDQQIAAVSGVLGGRLSDINELVRRVEFLHQPMAEALNDMVSKAVSFVAGHALTTRPKTDAHWTLQQAWKLVSQLAEDEEIPFERMLYSDTFNGDDTALYAMQRARLIRIQHRSVPVEAPPVSRSWLASSQPKADDEAIPVYRQQLFIQPARPLFREAFRRIVHDATLSDGIRLQLLKEEAGKLLKTMHATEEELDKVLDMLTEARGGHVTSVIKQLVHRADQLAATLEKTVNKIEQVEAAKKSLAALML</sequence>
<dbReference type="STRING" id="81824.A9V4L8"/>
<organism evidence="11 12">
    <name type="scientific">Monosiga brevicollis</name>
    <name type="common">Choanoflagellate</name>
    <dbReference type="NCBI Taxonomy" id="81824"/>
    <lineage>
        <taxon>Eukaryota</taxon>
        <taxon>Choanoflagellata</taxon>
        <taxon>Craspedida</taxon>
        <taxon>Salpingoecidae</taxon>
        <taxon>Monosiga</taxon>
    </lineage>
</organism>
<evidence type="ECO:0000256" key="4">
    <source>
        <dbReference type="ARBA" id="ARBA00022792"/>
    </source>
</evidence>
<evidence type="ECO:0000256" key="7">
    <source>
        <dbReference type="ARBA" id="ARBA00023136"/>
    </source>
</evidence>
<dbReference type="Pfam" id="PF10443">
    <property type="entry name" value="RNA12"/>
    <property type="match status" value="1"/>
</dbReference>
<dbReference type="InterPro" id="IPR039627">
    <property type="entry name" value="Yme2_C"/>
</dbReference>
<evidence type="ECO:0000256" key="1">
    <source>
        <dbReference type="ARBA" id="ARBA00004434"/>
    </source>
</evidence>
<dbReference type="InParanoid" id="A9V4L8"/>
<comment type="subcellular location">
    <subcellularLocation>
        <location evidence="1">Mitochondrion inner membrane</location>
        <topology evidence="1">Single-pass membrane protein</topology>
    </subcellularLocation>
</comment>
<keyword evidence="3" id="KW-0812">Transmembrane</keyword>
<dbReference type="OMA" id="WTPEQAW"/>
<dbReference type="CDD" id="cd12433">
    <property type="entry name" value="RRM_Yme2p_like"/>
    <property type="match status" value="1"/>
</dbReference>
<dbReference type="eggNOG" id="ENOG502QS0P">
    <property type="taxonomic scope" value="Eukaryota"/>
</dbReference>
<keyword evidence="5" id="KW-1133">Transmembrane helix</keyword>
<evidence type="ECO:0000313" key="12">
    <source>
        <dbReference type="Proteomes" id="UP000001357"/>
    </source>
</evidence>
<evidence type="ECO:0000256" key="8">
    <source>
        <dbReference type="SAM" id="Coils"/>
    </source>
</evidence>
<comment type="similarity">
    <text evidence="2">Belongs to the YME2 family.</text>
</comment>
<keyword evidence="8" id="KW-0175">Coiled coil</keyword>
<evidence type="ECO:0000313" key="11">
    <source>
        <dbReference type="EMBL" id="EDQ87476.1"/>
    </source>
</evidence>
<dbReference type="EMBL" id="CH991559">
    <property type="protein sequence ID" value="EDQ87476.1"/>
    <property type="molecule type" value="Genomic_DNA"/>
</dbReference>
<dbReference type="GeneID" id="5893040"/>